<name>A0ABZ2URF4_9CYAN</name>
<evidence type="ECO:0000313" key="2">
    <source>
        <dbReference type="EMBL" id="WZB87949.1"/>
    </source>
</evidence>
<evidence type="ECO:0000256" key="1">
    <source>
        <dbReference type="SAM" id="SignalP"/>
    </source>
</evidence>
<protein>
    <recommendedName>
        <fullName evidence="4">Outer membrane protein beta-barrel domain-containing protein</fullName>
    </recommendedName>
</protein>
<reference evidence="2 3" key="1">
    <citation type="submission" date="2024-04" db="EMBL/GenBank/DDBJ databases">
        <title>Okeanomitos corallinicola gen. &amp; sp. nov. (Nostocales, Cyanobacteria), a new toxic marine heterocyst-forming cyanobacterium from a coral reef.</title>
        <authorList>
            <person name="Li H."/>
            <person name="Li R."/>
            <person name="Kang J."/>
            <person name="Hii K.S."/>
            <person name="Mohamed H.F."/>
            <person name="Xu X."/>
            <person name="Luo Z."/>
        </authorList>
    </citation>
    <scope>NUCLEOTIDE SEQUENCE [LARGE SCALE GENOMIC DNA]</scope>
    <source>
        <strain evidence="2 3">TIOX110</strain>
    </source>
</reference>
<dbReference type="RefSeq" id="WP_353930859.1">
    <property type="nucleotide sequence ID" value="NZ_CP150886.1"/>
</dbReference>
<evidence type="ECO:0000313" key="3">
    <source>
        <dbReference type="Proteomes" id="UP001483337"/>
    </source>
</evidence>
<gene>
    <name evidence="2" type="ORF">WJM97_21750</name>
</gene>
<feature type="signal peptide" evidence="1">
    <location>
        <begin position="1"/>
        <end position="38"/>
    </location>
</feature>
<organism evidence="2 3">
    <name type="scientific">Okeanomitos corallinicola TIOX110</name>
    <dbReference type="NCBI Taxonomy" id="3133117"/>
    <lineage>
        <taxon>Bacteria</taxon>
        <taxon>Bacillati</taxon>
        <taxon>Cyanobacteriota</taxon>
        <taxon>Cyanophyceae</taxon>
        <taxon>Nostocales</taxon>
        <taxon>Aphanizomenonaceae</taxon>
        <taxon>Okeanomitos</taxon>
    </lineage>
</organism>
<sequence>MNTNNISPITPNRIKTLSANTLKLLILSTLIGINPAFAGNNPTAADLTNELTSDSEAKLSEAINQAPQTASFQIHPSLKLSPAPETISEIELSSKVVETLKKSTQTSAKQIKKPQEIAQVDPSTGVGDSFDETNRLREELLIEPIVETGTTRIIGAPASSAGTPTAYGASWRQAFIGGGLYFPFDGDVDGSFSVGFGLGDAVKAAGLEVSVNILSVGGQEPNFGDFAESGTVGLKLHRYLTSNTAVAVGWSNAIKWGEADNNLETIYGVVTQRLDKLTVSLGLGSGSYRSKGARAAQENDPNFFGSVGYRFIPQASFISSWTGRALNVGASFAPFENTPIVINTIFTDVTDNMDESGFSLTAGYSINF</sequence>
<dbReference type="Proteomes" id="UP001483337">
    <property type="component" value="Chromosome"/>
</dbReference>
<dbReference type="EMBL" id="CP150886">
    <property type="protein sequence ID" value="WZB87949.1"/>
    <property type="molecule type" value="Genomic_DNA"/>
</dbReference>
<keyword evidence="3" id="KW-1185">Reference proteome</keyword>
<accession>A0ABZ2URF4</accession>
<evidence type="ECO:0008006" key="4">
    <source>
        <dbReference type="Google" id="ProtNLM"/>
    </source>
</evidence>
<proteinExistence type="predicted"/>
<feature type="chain" id="PRO_5045428160" description="Outer membrane protein beta-barrel domain-containing protein" evidence="1">
    <location>
        <begin position="39"/>
        <end position="368"/>
    </location>
</feature>
<keyword evidence="1" id="KW-0732">Signal</keyword>